<reference evidence="2 3" key="1">
    <citation type="submission" date="2024-01" db="EMBL/GenBank/DDBJ databases">
        <title>Hyphobacterium bacterium isolated from marine sediment.</title>
        <authorList>
            <person name="Zhao S."/>
        </authorList>
    </citation>
    <scope>NUCLEOTIDE SEQUENCE [LARGE SCALE GENOMIC DNA]</scope>
    <source>
        <strain evidence="2 3">Y60-23</strain>
    </source>
</reference>
<feature type="domain" description="Putative Flp pilus-assembly TadG-like N-terminal" evidence="1">
    <location>
        <begin position="20"/>
        <end position="64"/>
    </location>
</feature>
<dbReference type="InterPro" id="IPR028087">
    <property type="entry name" value="Tad_N"/>
</dbReference>
<dbReference type="SUPFAM" id="SSF53300">
    <property type="entry name" value="vWA-like"/>
    <property type="match status" value="1"/>
</dbReference>
<dbReference type="InterPro" id="IPR010916">
    <property type="entry name" value="TonB_box_CS"/>
</dbReference>
<dbReference type="RefSeq" id="WP_330197245.1">
    <property type="nucleotide sequence ID" value="NZ_JAZDRO010000008.1"/>
</dbReference>
<protein>
    <submittedName>
        <fullName evidence="2">TadE/TadG family type IV pilus assembly protein</fullName>
    </submittedName>
</protein>
<dbReference type="Proteomes" id="UP001310692">
    <property type="component" value="Unassembled WGS sequence"/>
</dbReference>
<keyword evidence="3" id="KW-1185">Reference proteome</keyword>
<sequence>MRAFWKRAMGRFIVDRRGHAAMLFSLLLFPIAGLSGAAVDFHQAMSARSRLADALDAAALAVGASPYIDDQTAAALAVDFLNANYPDHTIGQLGQISISLDHIADTVTVTGESHIATAFLGLIGIDTLTVHWETEVARARQTLELAMVLDNTGSMSGSKISALRDAAALLTDILFDNADDPERLRIGLVPFSSTVNVGTQYERAWWLDPDGISPLHSSNFYPPANRWDVIDSMHYESWDGCVEARQIPYDIEDEEPDPARPETLFVPYFAPDEPSYFSGYSNSYMSDGMGGYDQLARQMNSYKYAGVNPSGAASNWGCTARPITPLTSHRQTIDSAINQMIASGTTNIPIGVSWGVRILSPEEPFTGGSDWDDDETIKAMVILTDGENVINGRSNVNLSDYSGYGYAREGRLGVVTASSNALGNALDDRTAAACAYARERGIRVYTITFQVSSTSTRNIMRDCASHPSLYFDSPSNEALRNAFELIAGDLTNLRLSR</sequence>
<proteinExistence type="predicted"/>
<accession>A0ABU7M1H6</accession>
<comment type="caution">
    <text evidence="2">The sequence shown here is derived from an EMBL/GenBank/DDBJ whole genome shotgun (WGS) entry which is preliminary data.</text>
</comment>
<organism evidence="2 3">
    <name type="scientific">Hyphobacterium marinum</name>
    <dbReference type="NCBI Taxonomy" id="3116574"/>
    <lineage>
        <taxon>Bacteria</taxon>
        <taxon>Pseudomonadati</taxon>
        <taxon>Pseudomonadota</taxon>
        <taxon>Alphaproteobacteria</taxon>
        <taxon>Maricaulales</taxon>
        <taxon>Maricaulaceae</taxon>
        <taxon>Hyphobacterium</taxon>
    </lineage>
</organism>
<evidence type="ECO:0000313" key="3">
    <source>
        <dbReference type="Proteomes" id="UP001310692"/>
    </source>
</evidence>
<evidence type="ECO:0000259" key="1">
    <source>
        <dbReference type="Pfam" id="PF13400"/>
    </source>
</evidence>
<evidence type="ECO:0000313" key="2">
    <source>
        <dbReference type="EMBL" id="MEE2567672.1"/>
    </source>
</evidence>
<dbReference type="Gene3D" id="3.40.50.410">
    <property type="entry name" value="von Willebrand factor, type A domain"/>
    <property type="match status" value="1"/>
</dbReference>
<gene>
    <name evidence="2" type="ORF">V0U35_13390</name>
</gene>
<dbReference type="EMBL" id="JAZDRO010000008">
    <property type="protein sequence ID" value="MEE2567672.1"/>
    <property type="molecule type" value="Genomic_DNA"/>
</dbReference>
<dbReference type="PROSITE" id="PS00430">
    <property type="entry name" value="TONB_DEPENDENT_REC_1"/>
    <property type="match status" value="1"/>
</dbReference>
<dbReference type="Pfam" id="PF13400">
    <property type="entry name" value="Tad"/>
    <property type="match status" value="1"/>
</dbReference>
<dbReference type="InterPro" id="IPR036465">
    <property type="entry name" value="vWFA_dom_sf"/>
</dbReference>
<name>A0ABU7M1H6_9PROT</name>